<dbReference type="AlphaFoldDB" id="A0A183SSA7"/>
<protein>
    <submittedName>
        <fullName evidence="3">CN hydrolase domain-containing protein</fullName>
    </submittedName>
</protein>
<name>A0A183SSA7_SCHSO</name>
<evidence type="ECO:0000313" key="2">
    <source>
        <dbReference type="Proteomes" id="UP000275846"/>
    </source>
</evidence>
<accession>A0A183SSA7</accession>
<organism evidence="3">
    <name type="scientific">Schistocephalus solidus</name>
    <name type="common">Tapeworm</name>
    <dbReference type="NCBI Taxonomy" id="70667"/>
    <lineage>
        <taxon>Eukaryota</taxon>
        <taxon>Metazoa</taxon>
        <taxon>Spiralia</taxon>
        <taxon>Lophotrochozoa</taxon>
        <taxon>Platyhelminthes</taxon>
        <taxon>Cestoda</taxon>
        <taxon>Eucestoda</taxon>
        <taxon>Diphyllobothriidea</taxon>
        <taxon>Diphyllobothriidae</taxon>
        <taxon>Schistocephalus</taxon>
    </lineage>
</organism>
<sequence length="134" mass="14711">MLVLLALVRRSLGDGFARDRTGQCVMCICGDNEGRKVWLKSETHLGDDEAVIRPAIGITDRLGYQHVLSISPPEKNIVQQLPASRPRVYPRGLLPHRKAEEGAGQQETVFRTGSQKKEAAIVIATETMGAVYVT</sequence>
<proteinExistence type="predicted"/>
<keyword evidence="2" id="KW-1185">Reference proteome</keyword>
<dbReference type="OrthoDB" id="6311305at2759"/>
<reference evidence="1 2" key="2">
    <citation type="submission" date="2018-11" db="EMBL/GenBank/DDBJ databases">
        <authorList>
            <consortium name="Pathogen Informatics"/>
        </authorList>
    </citation>
    <scope>NUCLEOTIDE SEQUENCE [LARGE SCALE GENOMIC DNA]</scope>
    <source>
        <strain evidence="1 2">NST_G2</strain>
    </source>
</reference>
<dbReference type="EMBL" id="UYSU01033991">
    <property type="protein sequence ID" value="VDL93490.1"/>
    <property type="molecule type" value="Genomic_DNA"/>
</dbReference>
<dbReference type="WBParaSite" id="SSLN_0000734001-mRNA-1">
    <property type="protein sequence ID" value="SSLN_0000734001-mRNA-1"/>
    <property type="gene ID" value="SSLN_0000734001"/>
</dbReference>
<evidence type="ECO:0000313" key="1">
    <source>
        <dbReference type="EMBL" id="VDL93490.1"/>
    </source>
</evidence>
<gene>
    <name evidence="1" type="ORF">SSLN_LOCUS7105</name>
</gene>
<evidence type="ECO:0000313" key="3">
    <source>
        <dbReference type="WBParaSite" id="SSLN_0000734001-mRNA-1"/>
    </source>
</evidence>
<dbReference type="Proteomes" id="UP000275846">
    <property type="component" value="Unassembled WGS sequence"/>
</dbReference>
<reference evidence="3" key="1">
    <citation type="submission" date="2016-06" db="UniProtKB">
        <authorList>
            <consortium name="WormBaseParasite"/>
        </authorList>
    </citation>
    <scope>IDENTIFICATION</scope>
</reference>